<evidence type="ECO:0000256" key="1">
    <source>
        <dbReference type="ARBA" id="ARBA00004371"/>
    </source>
</evidence>
<dbReference type="GO" id="GO:0070492">
    <property type="term" value="F:oligosaccharide binding"/>
    <property type="evidence" value="ECO:0007669"/>
    <property type="project" value="TreeGrafter"/>
</dbReference>
<dbReference type="InterPro" id="IPR029070">
    <property type="entry name" value="Chitinase_insertion_sf"/>
</dbReference>
<dbReference type="Gene3D" id="3.10.50.10">
    <property type="match status" value="1"/>
</dbReference>
<dbReference type="Pfam" id="PF00704">
    <property type="entry name" value="Glyco_hydro_18"/>
    <property type="match status" value="1"/>
</dbReference>
<dbReference type="FunFam" id="3.10.50.10:FF:000002">
    <property type="entry name" value="Chitinase domain-containing protein 1"/>
    <property type="match status" value="1"/>
</dbReference>
<dbReference type="PANTHER" id="PTHR46066:SF2">
    <property type="entry name" value="CHITINASE DOMAIN-CONTAINING PROTEIN 1"/>
    <property type="match status" value="1"/>
</dbReference>
<evidence type="ECO:0000313" key="11">
    <source>
        <dbReference type="Proteomes" id="UP000515146"/>
    </source>
</evidence>
<proteinExistence type="inferred from homology"/>
<dbReference type="InterPro" id="IPR011583">
    <property type="entry name" value="Chitinase_II/V-like_cat"/>
</dbReference>
<evidence type="ECO:0000256" key="6">
    <source>
        <dbReference type="ARBA" id="ARBA00023228"/>
    </source>
</evidence>
<keyword evidence="9" id="KW-1133">Transmembrane helix</keyword>
<evidence type="ECO:0000256" key="4">
    <source>
        <dbReference type="ARBA" id="ARBA00022525"/>
    </source>
</evidence>
<dbReference type="FunFam" id="3.20.20.80:FF:000028">
    <property type="entry name" value="Chitinase domain-containing protein 1"/>
    <property type="match status" value="1"/>
</dbReference>
<evidence type="ECO:0000259" key="10">
    <source>
        <dbReference type="PROSITE" id="PS51910"/>
    </source>
</evidence>
<dbReference type="Gene3D" id="3.20.20.80">
    <property type="entry name" value="Glycosidases"/>
    <property type="match status" value="1"/>
</dbReference>
<sequence>MIIHWLRSGKHAFFTIIQSSIILTLFLLIITPRFGRSTLSRSDRRPSKTHQPIEPNPPVLETVYERSLVVSSVKPKDILREHRSYSLNGQQTKNFNGTVLAYVTPWNSHGYDIAKLFARKFTHISPVWLQARLNKEENDIIVEGKHDIDYGWMQELRTENDRIKIVPRVLFERMTHSQYLQLITDSSLARQIGRHLADLARKYEFDGYVVEIWRAYAGQHRLDLARMFEWITDELSQSNLELHIAVPPPIHYGDSLSTFQKDDIERLAPYIQGFSVMTYDYSDPSRPGPNSPLHWIQKCIRLLAPKDTSPVRKKILIGLNFYGNDYSITGGGPILGTRYIEILEKHRPKILWDESSAEHYFEYKESSGRNRVFYPTLYSIRKRIELAIKMGTGLSIWEIGQGLDYFYDIL</sequence>
<organism evidence="11 12">
    <name type="scientific">Dermatophagoides pteronyssinus</name>
    <name type="common">European house dust mite</name>
    <dbReference type="NCBI Taxonomy" id="6956"/>
    <lineage>
        <taxon>Eukaryota</taxon>
        <taxon>Metazoa</taxon>
        <taxon>Ecdysozoa</taxon>
        <taxon>Arthropoda</taxon>
        <taxon>Chelicerata</taxon>
        <taxon>Arachnida</taxon>
        <taxon>Acari</taxon>
        <taxon>Acariformes</taxon>
        <taxon>Sarcoptiformes</taxon>
        <taxon>Astigmata</taxon>
        <taxon>Psoroptidia</taxon>
        <taxon>Analgoidea</taxon>
        <taxon>Pyroglyphidae</taxon>
        <taxon>Dermatophagoidinae</taxon>
        <taxon>Dermatophagoides</taxon>
    </lineage>
</organism>
<dbReference type="RefSeq" id="XP_027205251.1">
    <property type="nucleotide sequence ID" value="XM_027349450.1"/>
</dbReference>
<name>A0A6P6YKG9_DERPT</name>
<dbReference type="SUPFAM" id="SSF51445">
    <property type="entry name" value="(Trans)glycosidases"/>
    <property type="match status" value="1"/>
</dbReference>
<dbReference type="PROSITE" id="PS51910">
    <property type="entry name" value="GH18_2"/>
    <property type="match status" value="1"/>
</dbReference>
<evidence type="ECO:0000256" key="8">
    <source>
        <dbReference type="SAM" id="MobiDB-lite"/>
    </source>
</evidence>
<reference evidence="12" key="1">
    <citation type="submission" date="2025-08" db="UniProtKB">
        <authorList>
            <consortium name="RefSeq"/>
        </authorList>
    </citation>
    <scope>IDENTIFICATION</scope>
    <source>
        <strain evidence="12">Airmid</strain>
    </source>
</reference>
<evidence type="ECO:0000256" key="2">
    <source>
        <dbReference type="ARBA" id="ARBA00004613"/>
    </source>
</evidence>
<evidence type="ECO:0000256" key="7">
    <source>
        <dbReference type="ARBA" id="ARBA00040976"/>
    </source>
</evidence>
<dbReference type="InParanoid" id="A0A6P6YKG9"/>
<dbReference type="OMA" id="YSINERI"/>
<dbReference type="GO" id="GO:0005576">
    <property type="term" value="C:extracellular region"/>
    <property type="evidence" value="ECO:0007669"/>
    <property type="project" value="UniProtKB-SubCell"/>
</dbReference>
<keyword evidence="9" id="KW-0812">Transmembrane</keyword>
<dbReference type="AlphaFoldDB" id="A0A6P6YKG9"/>
<dbReference type="InterPro" id="IPR001223">
    <property type="entry name" value="Glyco_hydro18_cat"/>
</dbReference>
<keyword evidence="9" id="KW-0472">Membrane</keyword>
<evidence type="ECO:0000313" key="12">
    <source>
        <dbReference type="RefSeq" id="XP_027205251.1"/>
    </source>
</evidence>
<comment type="subcellular location">
    <subcellularLocation>
        <location evidence="1">Lysosome</location>
    </subcellularLocation>
    <subcellularLocation>
        <location evidence="2">Secreted</location>
    </subcellularLocation>
</comment>
<dbReference type="GO" id="GO:0005975">
    <property type="term" value="P:carbohydrate metabolic process"/>
    <property type="evidence" value="ECO:0007669"/>
    <property type="project" value="InterPro"/>
</dbReference>
<evidence type="ECO:0000256" key="5">
    <source>
        <dbReference type="ARBA" id="ARBA00022729"/>
    </source>
</evidence>
<evidence type="ECO:0000256" key="3">
    <source>
        <dbReference type="ARBA" id="ARBA00009336"/>
    </source>
</evidence>
<gene>
    <name evidence="12" type="primary">LOC113798853</name>
</gene>
<accession>A0A6P6YKG9</accession>
<dbReference type="GO" id="GO:0012505">
    <property type="term" value="C:endomembrane system"/>
    <property type="evidence" value="ECO:0007669"/>
    <property type="project" value="TreeGrafter"/>
</dbReference>
<keyword evidence="11" id="KW-1185">Reference proteome</keyword>
<dbReference type="CDD" id="cd02876">
    <property type="entry name" value="GH18_SI-CLP"/>
    <property type="match status" value="1"/>
</dbReference>
<feature type="domain" description="GH18" evidence="10">
    <location>
        <begin position="97"/>
        <end position="410"/>
    </location>
</feature>
<dbReference type="OrthoDB" id="10254444at2759"/>
<dbReference type="GO" id="GO:0005764">
    <property type="term" value="C:lysosome"/>
    <property type="evidence" value="ECO:0007669"/>
    <property type="project" value="UniProtKB-SubCell"/>
</dbReference>
<feature type="region of interest" description="Disordered" evidence="8">
    <location>
        <begin position="38"/>
        <end position="57"/>
    </location>
</feature>
<dbReference type="FunCoup" id="A0A6P6YKG9">
    <property type="interactions" value="679"/>
</dbReference>
<comment type="similarity">
    <text evidence="3">Belongs to the glycosyl hydrolase 18 family.</text>
</comment>
<dbReference type="GO" id="GO:0008061">
    <property type="term" value="F:chitin binding"/>
    <property type="evidence" value="ECO:0007669"/>
    <property type="project" value="InterPro"/>
</dbReference>
<dbReference type="KEGG" id="dpte:113798853"/>
<dbReference type="Proteomes" id="UP000515146">
    <property type="component" value="Unplaced"/>
</dbReference>
<dbReference type="SMART" id="SM00636">
    <property type="entry name" value="Glyco_18"/>
    <property type="match status" value="1"/>
</dbReference>
<evidence type="ECO:0000256" key="9">
    <source>
        <dbReference type="SAM" id="Phobius"/>
    </source>
</evidence>
<feature type="transmembrane region" description="Helical" evidence="9">
    <location>
        <begin position="12"/>
        <end position="31"/>
    </location>
</feature>
<dbReference type="InterPro" id="IPR017853">
    <property type="entry name" value="GH"/>
</dbReference>
<keyword evidence="6" id="KW-0458">Lysosome</keyword>
<keyword evidence="4" id="KW-0964">Secreted</keyword>
<keyword evidence="5" id="KW-0732">Signal</keyword>
<protein>
    <recommendedName>
        <fullName evidence="7">Chitinase domain-containing protein 1</fullName>
    </recommendedName>
</protein>
<dbReference type="PANTHER" id="PTHR46066">
    <property type="entry name" value="CHITINASE DOMAIN-CONTAINING PROTEIN 1 FAMILY MEMBER"/>
    <property type="match status" value="1"/>
</dbReference>